<dbReference type="InterPro" id="IPR059180">
    <property type="entry name" value="3D_YorM"/>
</dbReference>
<feature type="domain" description="G5" evidence="3">
    <location>
        <begin position="165"/>
        <end position="245"/>
    </location>
</feature>
<sequence>MGIFSKNNTHGSRSSSMSYVMQWRPKNIRQVIVIGLAIIAIATIVLIWVNGHSKKSVYLVVDGAIQNVETSQDSVKAVLDEQKVSLRAEDKVSIALTDEIKDGDRIVIERAIPVVMSFDGTTKTHYTTQGNVEGAIKEIGVKINPDDKITPALTTALSADMNIRVVRVDKRTAQTKEEVPFTIVKTADPKLTKGQTKILAEGAKGVVTHNIEKVYEDGVFVSKRWLGKEVHQPAQTKVIAVGTKPEPKTAVLAASISRNNDEVDISDSGSVNKGGVSFKYKKLLKNVQLTAYSSQEDGIGTKTASGNRVKEGRTIAVDKSLVPLGWWVYIEGLGFRRAEDTGGAIKGKIMDVYYDSLKDVKNFGRKKGRTVYVIGPNKPELN</sequence>
<organism evidence="4 5">
    <name type="scientific">Paenibacillus turicensis</name>
    <dbReference type="NCBI Taxonomy" id="160487"/>
    <lineage>
        <taxon>Bacteria</taxon>
        <taxon>Bacillati</taxon>
        <taxon>Bacillota</taxon>
        <taxon>Bacilli</taxon>
        <taxon>Bacillales</taxon>
        <taxon>Paenibacillaceae</taxon>
        <taxon>Paenibacillus</taxon>
    </lineage>
</organism>
<dbReference type="Proteomes" id="UP001519272">
    <property type="component" value="Unassembled WGS sequence"/>
</dbReference>
<keyword evidence="2" id="KW-0812">Transmembrane</keyword>
<name>A0ABS4FXT7_9BACL</name>
<accession>A0ABS4FXT7</accession>
<dbReference type="InterPro" id="IPR036908">
    <property type="entry name" value="RlpA-like_sf"/>
</dbReference>
<dbReference type="SMART" id="SM01208">
    <property type="entry name" value="G5"/>
    <property type="match status" value="1"/>
</dbReference>
<evidence type="ECO:0000256" key="1">
    <source>
        <dbReference type="ARBA" id="ARBA00022729"/>
    </source>
</evidence>
<dbReference type="Gene3D" id="2.20.230.10">
    <property type="entry name" value="Resuscitation-promoting factor rpfb"/>
    <property type="match status" value="1"/>
</dbReference>
<dbReference type="Gene3D" id="2.40.40.10">
    <property type="entry name" value="RlpA-like domain"/>
    <property type="match status" value="1"/>
</dbReference>
<reference evidence="4 5" key="1">
    <citation type="submission" date="2021-03" db="EMBL/GenBank/DDBJ databases">
        <title>Genomic Encyclopedia of Type Strains, Phase IV (KMG-IV): sequencing the most valuable type-strain genomes for metagenomic binning, comparative biology and taxonomic classification.</title>
        <authorList>
            <person name="Goeker M."/>
        </authorList>
    </citation>
    <scope>NUCLEOTIDE SEQUENCE [LARGE SCALE GENOMIC DNA]</scope>
    <source>
        <strain evidence="4 5">DSM 14349</strain>
    </source>
</reference>
<dbReference type="SUPFAM" id="SSF50685">
    <property type="entry name" value="Barwin-like endoglucanases"/>
    <property type="match status" value="1"/>
</dbReference>
<dbReference type="RefSeq" id="WP_210090925.1">
    <property type="nucleotide sequence ID" value="NZ_JAGGKG010000025.1"/>
</dbReference>
<proteinExistence type="predicted"/>
<dbReference type="Pfam" id="PF06725">
    <property type="entry name" value="3D"/>
    <property type="match status" value="1"/>
</dbReference>
<evidence type="ECO:0000256" key="2">
    <source>
        <dbReference type="SAM" id="Phobius"/>
    </source>
</evidence>
<dbReference type="Pfam" id="PF03990">
    <property type="entry name" value="DUF348"/>
    <property type="match status" value="2"/>
</dbReference>
<dbReference type="InterPro" id="IPR051933">
    <property type="entry name" value="Resuscitation_pf_RpfB"/>
</dbReference>
<dbReference type="InterPro" id="IPR007137">
    <property type="entry name" value="DUF348"/>
</dbReference>
<keyword evidence="5" id="KW-1185">Reference proteome</keyword>
<dbReference type="InterPro" id="IPR010611">
    <property type="entry name" value="3D_dom"/>
</dbReference>
<evidence type="ECO:0000313" key="4">
    <source>
        <dbReference type="EMBL" id="MBP1907344.1"/>
    </source>
</evidence>
<keyword evidence="1" id="KW-0732">Signal</keyword>
<gene>
    <name evidence="4" type="ORF">J2Z32_004019</name>
</gene>
<dbReference type="EMBL" id="JAGGKG010000025">
    <property type="protein sequence ID" value="MBP1907344.1"/>
    <property type="molecule type" value="Genomic_DNA"/>
</dbReference>
<dbReference type="InterPro" id="IPR011098">
    <property type="entry name" value="G5_dom"/>
</dbReference>
<evidence type="ECO:0000259" key="3">
    <source>
        <dbReference type="PROSITE" id="PS51109"/>
    </source>
</evidence>
<comment type="caution">
    <text evidence="4">The sequence shown here is derived from an EMBL/GenBank/DDBJ whole genome shotgun (WGS) entry which is preliminary data.</text>
</comment>
<dbReference type="Pfam" id="PF07501">
    <property type="entry name" value="G5"/>
    <property type="match status" value="1"/>
</dbReference>
<evidence type="ECO:0000313" key="5">
    <source>
        <dbReference type="Proteomes" id="UP001519272"/>
    </source>
</evidence>
<protein>
    <submittedName>
        <fullName evidence="4">Uncharacterized protein YabE (DUF348 family)/3D (Asp-Asp-Asp) domain-containing protein</fullName>
    </submittedName>
</protein>
<keyword evidence="2" id="KW-1133">Transmembrane helix</keyword>
<dbReference type="PANTHER" id="PTHR39160">
    <property type="entry name" value="CELL WALL-BINDING PROTEIN YOCH"/>
    <property type="match status" value="1"/>
</dbReference>
<keyword evidence="2" id="KW-0472">Membrane</keyword>
<dbReference type="PANTHER" id="PTHR39160:SF4">
    <property type="entry name" value="RESUSCITATION-PROMOTING FACTOR RPFB"/>
    <property type="match status" value="1"/>
</dbReference>
<dbReference type="PROSITE" id="PS51109">
    <property type="entry name" value="G5"/>
    <property type="match status" value="1"/>
</dbReference>
<dbReference type="CDD" id="cd14667">
    <property type="entry name" value="3D_containing_proteins"/>
    <property type="match status" value="1"/>
</dbReference>
<feature type="transmembrane region" description="Helical" evidence="2">
    <location>
        <begin position="31"/>
        <end position="49"/>
    </location>
</feature>